<dbReference type="GO" id="GO:0006886">
    <property type="term" value="P:intracellular protein transport"/>
    <property type="evidence" value="ECO:0007669"/>
    <property type="project" value="InterPro"/>
</dbReference>
<sequence>MAIKQKTTEQKSKLIEVLTTEYKWENLLLGILATLSGALALMIISGNSLLQINADFPILGQGNNGIIFAWVLFAISLFGLILVIYPFFLPALPELKKITWPTLPKFIDHGVRVIIFLIILTGIILIYNILIARLLIGWIL</sequence>
<keyword evidence="7 8" id="KW-0472">Membrane</keyword>
<evidence type="ECO:0000256" key="6">
    <source>
        <dbReference type="ARBA" id="ARBA00023010"/>
    </source>
</evidence>
<dbReference type="Proteomes" id="UP001431532">
    <property type="component" value="Unassembled WGS sequence"/>
</dbReference>
<dbReference type="GO" id="GO:0016020">
    <property type="term" value="C:membrane"/>
    <property type="evidence" value="ECO:0007669"/>
    <property type="project" value="UniProtKB-SubCell"/>
</dbReference>
<name>A0AAW6U6K0_9MOLU</name>
<comment type="caution">
    <text evidence="9">The sequence shown here is derived from an EMBL/GenBank/DDBJ whole genome shotgun (WGS) entry which is preliminary data.</text>
</comment>
<dbReference type="InterPro" id="IPR001901">
    <property type="entry name" value="Translocase_SecE/Sec61-g"/>
</dbReference>
<dbReference type="InterPro" id="IPR038379">
    <property type="entry name" value="SecE_sf"/>
</dbReference>
<comment type="subcellular location">
    <subcellularLocation>
        <location evidence="1">Membrane</location>
    </subcellularLocation>
</comment>
<evidence type="ECO:0000256" key="2">
    <source>
        <dbReference type="ARBA" id="ARBA00022448"/>
    </source>
</evidence>
<keyword evidence="3 8" id="KW-0812">Transmembrane</keyword>
<feature type="transmembrane region" description="Helical" evidence="8">
    <location>
        <begin position="27"/>
        <end position="46"/>
    </location>
</feature>
<evidence type="ECO:0000256" key="1">
    <source>
        <dbReference type="ARBA" id="ARBA00004370"/>
    </source>
</evidence>
<evidence type="ECO:0000256" key="4">
    <source>
        <dbReference type="ARBA" id="ARBA00022927"/>
    </source>
</evidence>
<keyword evidence="10" id="KW-1185">Reference proteome</keyword>
<dbReference type="GO" id="GO:0006605">
    <property type="term" value="P:protein targeting"/>
    <property type="evidence" value="ECO:0007669"/>
    <property type="project" value="InterPro"/>
</dbReference>
<keyword evidence="6" id="KW-0811">Translocation</keyword>
<evidence type="ECO:0000256" key="8">
    <source>
        <dbReference type="SAM" id="Phobius"/>
    </source>
</evidence>
<gene>
    <name evidence="9" type="ORF">QJ521_08030</name>
</gene>
<feature type="transmembrane region" description="Helical" evidence="8">
    <location>
        <begin position="66"/>
        <end position="92"/>
    </location>
</feature>
<dbReference type="EMBL" id="JASCXW010000031">
    <property type="protein sequence ID" value="MDI6453512.1"/>
    <property type="molecule type" value="Genomic_DNA"/>
</dbReference>
<dbReference type="Gene3D" id="1.20.5.1030">
    <property type="entry name" value="Preprotein translocase secy subunit"/>
    <property type="match status" value="1"/>
</dbReference>
<protein>
    <submittedName>
        <fullName evidence="9">Preprotein translocase subunit SecE</fullName>
    </submittedName>
</protein>
<evidence type="ECO:0000313" key="10">
    <source>
        <dbReference type="Proteomes" id="UP001431532"/>
    </source>
</evidence>
<evidence type="ECO:0000313" key="9">
    <source>
        <dbReference type="EMBL" id="MDI6453512.1"/>
    </source>
</evidence>
<dbReference type="AlphaFoldDB" id="A0AAW6U6K0"/>
<evidence type="ECO:0000256" key="3">
    <source>
        <dbReference type="ARBA" id="ARBA00022692"/>
    </source>
</evidence>
<evidence type="ECO:0000256" key="7">
    <source>
        <dbReference type="ARBA" id="ARBA00023136"/>
    </source>
</evidence>
<evidence type="ECO:0000256" key="5">
    <source>
        <dbReference type="ARBA" id="ARBA00022989"/>
    </source>
</evidence>
<keyword evidence="5 8" id="KW-1133">Transmembrane helix</keyword>
<proteinExistence type="predicted"/>
<dbReference type="RefSeq" id="WP_282839945.1">
    <property type="nucleotide sequence ID" value="NZ_JASCXW010000031.1"/>
</dbReference>
<dbReference type="Pfam" id="PF00584">
    <property type="entry name" value="SecE"/>
    <property type="match status" value="1"/>
</dbReference>
<keyword evidence="2" id="KW-0813">Transport</keyword>
<feature type="transmembrane region" description="Helical" evidence="8">
    <location>
        <begin position="113"/>
        <end position="139"/>
    </location>
</feature>
<accession>A0AAW6U6K0</accession>
<reference evidence="9" key="1">
    <citation type="submission" date="2023-05" db="EMBL/GenBank/DDBJ databases">
        <title>Mariniplasma microaerophilum sp. nov., a novel anaerobic mollicute isolated from terrestrial mud volcano, Taman Peninsula, Russia.</title>
        <authorList>
            <person name="Khomyakova M.A."/>
            <person name="Merkel A.Y."/>
            <person name="Slobodkin A.I."/>
        </authorList>
    </citation>
    <scope>NUCLEOTIDE SEQUENCE</scope>
    <source>
        <strain evidence="9">M4Ah</strain>
    </source>
</reference>
<organism evidence="9 10">
    <name type="scientific">Peloplasma aerotolerans</name>
    <dbReference type="NCBI Taxonomy" id="3044389"/>
    <lineage>
        <taxon>Bacteria</taxon>
        <taxon>Bacillati</taxon>
        <taxon>Mycoplasmatota</taxon>
        <taxon>Mollicutes</taxon>
        <taxon>Acholeplasmatales</taxon>
        <taxon>Acholeplasmataceae</taxon>
        <taxon>Peloplasma</taxon>
    </lineage>
</organism>
<keyword evidence="4" id="KW-0653">Protein transport</keyword>